<dbReference type="PIRSF" id="PIRSF000428">
    <property type="entry name" value="P_Ac_trans"/>
    <property type="match status" value="1"/>
</dbReference>
<dbReference type="PANTHER" id="PTHR43356">
    <property type="entry name" value="PHOSPHATE ACETYLTRANSFERASE"/>
    <property type="match status" value="1"/>
</dbReference>
<dbReference type="EMBL" id="SMBT01000004">
    <property type="protein sequence ID" value="TCU87853.1"/>
    <property type="molecule type" value="Genomic_DNA"/>
</dbReference>
<dbReference type="InterPro" id="IPR004614">
    <property type="entry name" value="P_AcTrfase"/>
</dbReference>
<keyword evidence="3" id="KW-0808">Transferase</keyword>
<evidence type="ECO:0000313" key="9">
    <source>
        <dbReference type="Proteomes" id="UP000295794"/>
    </source>
</evidence>
<dbReference type="InterPro" id="IPR042112">
    <property type="entry name" value="P_AcTrfase_dom2"/>
</dbReference>
<evidence type="ECO:0000313" key="8">
    <source>
        <dbReference type="Proteomes" id="UP000255108"/>
    </source>
</evidence>
<evidence type="ECO:0000256" key="2">
    <source>
        <dbReference type="ARBA" id="ARBA00012707"/>
    </source>
</evidence>
<evidence type="ECO:0000256" key="1">
    <source>
        <dbReference type="ARBA" id="ARBA00005656"/>
    </source>
</evidence>
<keyword evidence="9" id="KW-1185">Reference proteome</keyword>
<dbReference type="NCBIfam" id="NF007233">
    <property type="entry name" value="PRK09653.1"/>
    <property type="match status" value="1"/>
</dbReference>
<evidence type="ECO:0000256" key="4">
    <source>
        <dbReference type="ARBA" id="ARBA00023315"/>
    </source>
</evidence>
<comment type="similarity">
    <text evidence="1">Belongs to the phosphate acetyltransferase and butyryltransferase family.</text>
</comment>
<dbReference type="AlphaFoldDB" id="A0A377STK5"/>
<organism evidence="6 8">
    <name type="scientific">Iodobacter fluviatilis</name>
    <dbReference type="NCBI Taxonomy" id="537"/>
    <lineage>
        <taxon>Bacteria</taxon>
        <taxon>Pseudomonadati</taxon>
        <taxon>Pseudomonadota</taxon>
        <taxon>Betaproteobacteria</taxon>
        <taxon>Neisseriales</taxon>
        <taxon>Chitinibacteraceae</taxon>
        <taxon>Iodobacter</taxon>
    </lineage>
</organism>
<dbReference type="GO" id="GO:0008959">
    <property type="term" value="F:phosphate acetyltransferase activity"/>
    <property type="evidence" value="ECO:0007669"/>
    <property type="project" value="UniProtKB-EC"/>
</dbReference>
<dbReference type="Proteomes" id="UP000255108">
    <property type="component" value="Unassembled WGS sequence"/>
</dbReference>
<dbReference type="InterPro" id="IPR050500">
    <property type="entry name" value="Phos_Acetyltrans/Butyryltrans"/>
</dbReference>
<dbReference type="Pfam" id="PF01515">
    <property type="entry name" value="PTA_PTB"/>
    <property type="match status" value="1"/>
</dbReference>
<evidence type="ECO:0000313" key="7">
    <source>
        <dbReference type="EMBL" id="TCU87853.1"/>
    </source>
</evidence>
<dbReference type="NCBIfam" id="TIGR00651">
    <property type="entry name" value="pta"/>
    <property type="match status" value="1"/>
</dbReference>
<dbReference type="SUPFAM" id="SSF53659">
    <property type="entry name" value="Isocitrate/Isopropylmalate dehydrogenase-like"/>
    <property type="match status" value="1"/>
</dbReference>
<protein>
    <recommendedName>
        <fullName evidence="2">phosphate acetyltransferase</fullName>
        <ecNumber evidence="2">2.3.1.8</ecNumber>
    </recommendedName>
</protein>
<reference evidence="6 8" key="1">
    <citation type="submission" date="2018-06" db="EMBL/GenBank/DDBJ databases">
        <authorList>
            <consortium name="Pathogen Informatics"/>
            <person name="Doyle S."/>
        </authorList>
    </citation>
    <scope>NUCLEOTIDE SEQUENCE [LARGE SCALE GENOMIC DNA]</scope>
    <source>
        <strain evidence="6 8">NCTC11159</strain>
    </source>
</reference>
<dbReference type="EC" id="2.3.1.8" evidence="2"/>
<evidence type="ECO:0000313" key="6">
    <source>
        <dbReference type="EMBL" id="STR45354.1"/>
    </source>
</evidence>
<dbReference type="Gene3D" id="3.40.50.10750">
    <property type="entry name" value="Isocitrate/Isopropylmalate dehydrogenase-like"/>
    <property type="match status" value="1"/>
</dbReference>
<dbReference type="Gene3D" id="3.40.50.10950">
    <property type="match status" value="1"/>
</dbReference>
<gene>
    <name evidence="6" type="primary">eutD</name>
    <name evidence="7" type="ORF">EV682_10417</name>
    <name evidence="6" type="ORF">NCTC11159_03925</name>
</gene>
<dbReference type="InterPro" id="IPR002505">
    <property type="entry name" value="PTA_PTB"/>
</dbReference>
<dbReference type="EMBL" id="UGHR01000004">
    <property type="protein sequence ID" value="STR45354.1"/>
    <property type="molecule type" value="Genomic_DNA"/>
</dbReference>
<feature type="domain" description="Phosphate acetyl/butaryl transferase" evidence="5">
    <location>
        <begin position="4"/>
        <end position="319"/>
    </location>
</feature>
<dbReference type="OrthoDB" id="9808984at2"/>
<dbReference type="PANTHER" id="PTHR43356:SF1">
    <property type="entry name" value="PHOSPHATE ACETYLTRANSFERASE EUTD"/>
    <property type="match status" value="1"/>
</dbReference>
<name>A0A377STK5_9NEIS</name>
<proteinExistence type="inferred from homology"/>
<evidence type="ECO:0000256" key="3">
    <source>
        <dbReference type="ARBA" id="ARBA00022679"/>
    </source>
</evidence>
<dbReference type="InterPro" id="IPR012147">
    <property type="entry name" value="P_Ac_Bu_trans"/>
</dbReference>
<dbReference type="Proteomes" id="UP000295794">
    <property type="component" value="Unassembled WGS sequence"/>
</dbReference>
<keyword evidence="4" id="KW-0012">Acyltransferase</keyword>
<reference evidence="7 9" key="2">
    <citation type="submission" date="2019-03" db="EMBL/GenBank/DDBJ databases">
        <title>Genomic Encyclopedia of Type Strains, Phase IV (KMG-IV): sequencing the most valuable type-strain genomes for metagenomic binning, comparative biology and taxonomic classification.</title>
        <authorList>
            <person name="Goeker M."/>
        </authorList>
    </citation>
    <scope>NUCLEOTIDE SEQUENCE [LARGE SCALE GENOMIC DNA]</scope>
    <source>
        <strain evidence="7 9">DSM 3764</strain>
    </source>
</reference>
<accession>A0A377STK5</accession>
<dbReference type="InterPro" id="IPR042113">
    <property type="entry name" value="P_AcTrfase_dom1"/>
</dbReference>
<dbReference type="RefSeq" id="WP_115229279.1">
    <property type="nucleotide sequence ID" value="NZ_CAWOLO010000004.1"/>
</dbReference>
<evidence type="ECO:0000259" key="5">
    <source>
        <dbReference type="Pfam" id="PF01515"/>
    </source>
</evidence>
<sequence length="342" mass="36654">MTLLDQCRAAALVSPARLVFPDSLDARSVRAAFYLAEAGYAQPILLGNPFEMRAFCHQEHLPLGRVPMIDPQTSARLPAYIAALAERMPSKSEEELATLLKDPLWFAGAMLMAGDVDCVVGGNHSPTSNVLRAALRVVGLAEGNKTVSSIFFMLPPDEGQPLVFTDCGVVPHPTPAQLSDIAISAADSYRRVTGLEPHIAMLSFSTLGSARHASVDAVREATRLVRERRPDLSVDGELQFDAAMVPEVAAQKAKDSPVAGRANVLVFPSLEAGNIGYKIAQRMGAYTALGPMIQGLRLPYHDLSRGCTAEDMVQVSLLAMKMAQSGNARSQPSLAVSEMTRS</sequence>